<dbReference type="PROSITE" id="PS51778">
    <property type="entry name" value="VAST"/>
    <property type="match status" value="1"/>
</dbReference>
<dbReference type="EMBL" id="JBDFQZ010000002">
    <property type="protein sequence ID" value="KAK9749167.1"/>
    <property type="molecule type" value="Genomic_DNA"/>
</dbReference>
<dbReference type="Pfam" id="PF16016">
    <property type="entry name" value="VASt"/>
    <property type="match status" value="1"/>
</dbReference>
<evidence type="ECO:0000259" key="7">
    <source>
        <dbReference type="PROSITE" id="PS51778"/>
    </source>
</evidence>
<feature type="compositionally biased region" description="Low complexity" evidence="5">
    <location>
        <begin position="88"/>
        <end position="100"/>
    </location>
</feature>
<sequence>MYKINPNYSKKTENTSYLLRGYTTLLLGLDIDRVLGLKPPSFTFTHHHHQSNTFIIIIVIIIFINISISLSYSSMAAEIANPSRIAPSSQTMDSSSLSLPHDSDADSSHDHSNRSSRSSTLSRIPDFPSPTSLRSEEYRQLFRLPSEEVLVQDFNCALQENILLQGHMYLFDHYICFYSNIFGFESKKIIPFQDVTSVRRAKTAGIFPNAIEIVAASKKHFFASFLSRDEAFKLIVDGWSHNDSGPNGLLDGQDSKSESSSQLNGVENGNSSDSPDDERNLEVSRTGDTEFTPNHVDDDDDNVRPTSQDIPDIREENKDAAFVEGPSTSRSVNWKQETRDAPEISKSYILAGESKYPINVEQFFNYYFSDDAIGFVESYHKACNDRDFKCTSWIPCEQFGCIREKTFQHPIKVYFGAKCGGCKETQKYRVYKNSHLLIETSQEVSDVPYADYFTVEGIWDVQKDENESRGCILRVYVRLTFTKKTIWKGKIEQSTMDECRETYATWIDLAHKLIKEKNIEETEGKKVAGGKIDQKNTTENGDHTERSHVVADAEIITETVMNTSSNHERTGKLSEGSLLHVNTITATMKSLSCKFFSFNRGNLQQFLVIAFSIILLLMQISIVVLLSRPQQVHVITQPDHFSSVSSASGQRAAEAMAYMEKRVHLLNDEMLVVESQLERMRHEHIMLKAQLKDLQHLIKQQR</sequence>
<feature type="region of interest" description="Disordered" evidence="5">
    <location>
        <begin position="525"/>
        <end position="544"/>
    </location>
</feature>
<comment type="caution">
    <text evidence="8">The sequence shown here is derived from an EMBL/GenBank/DDBJ whole genome shotgun (WGS) entry which is preliminary data.</text>
</comment>
<evidence type="ECO:0000313" key="8">
    <source>
        <dbReference type="EMBL" id="KAK9749167.1"/>
    </source>
</evidence>
<dbReference type="FunFam" id="2.30.29.30:FF:000008">
    <property type="entry name" value="GRAM domain containing 1B"/>
    <property type="match status" value="1"/>
</dbReference>
<proteinExistence type="predicted"/>
<dbReference type="Gene3D" id="2.30.29.30">
    <property type="entry name" value="Pleckstrin-homology domain (PH domain)/Phosphotyrosine-binding domain (PTB)"/>
    <property type="match status" value="1"/>
</dbReference>
<evidence type="ECO:0000256" key="5">
    <source>
        <dbReference type="SAM" id="MobiDB-lite"/>
    </source>
</evidence>
<feature type="region of interest" description="Disordered" evidence="5">
    <location>
        <begin position="245"/>
        <end position="338"/>
    </location>
</feature>
<dbReference type="PANTHER" id="PTHR47666:SF1">
    <property type="entry name" value="PROTEIN VASCULAR ASSOCIATED DEATH 1, CHLOROPLASTIC"/>
    <property type="match status" value="1"/>
</dbReference>
<feature type="compositionally biased region" description="Basic and acidic residues" evidence="5">
    <location>
        <begin position="101"/>
        <end position="113"/>
    </location>
</feature>
<dbReference type="GO" id="GO:0043069">
    <property type="term" value="P:negative regulation of programmed cell death"/>
    <property type="evidence" value="ECO:0007669"/>
    <property type="project" value="TreeGrafter"/>
</dbReference>
<protein>
    <recommendedName>
        <fullName evidence="7">VASt domain-containing protein</fullName>
    </recommendedName>
</protein>
<evidence type="ECO:0000256" key="1">
    <source>
        <dbReference type="ARBA" id="ARBA00004167"/>
    </source>
</evidence>
<dbReference type="InterPro" id="IPR031968">
    <property type="entry name" value="VASt"/>
</dbReference>
<dbReference type="InterPro" id="IPR011993">
    <property type="entry name" value="PH-like_dom_sf"/>
</dbReference>
<dbReference type="Pfam" id="PF02893">
    <property type="entry name" value="GRAM"/>
    <property type="match status" value="1"/>
</dbReference>
<organism evidence="8 9">
    <name type="scientific">Saponaria officinalis</name>
    <name type="common">Common soapwort</name>
    <name type="synonym">Lychnis saponaria</name>
    <dbReference type="NCBI Taxonomy" id="3572"/>
    <lineage>
        <taxon>Eukaryota</taxon>
        <taxon>Viridiplantae</taxon>
        <taxon>Streptophyta</taxon>
        <taxon>Embryophyta</taxon>
        <taxon>Tracheophyta</taxon>
        <taxon>Spermatophyta</taxon>
        <taxon>Magnoliopsida</taxon>
        <taxon>eudicotyledons</taxon>
        <taxon>Gunneridae</taxon>
        <taxon>Pentapetalae</taxon>
        <taxon>Caryophyllales</taxon>
        <taxon>Caryophyllaceae</taxon>
        <taxon>Caryophylleae</taxon>
        <taxon>Saponaria</taxon>
    </lineage>
</organism>
<dbReference type="AlphaFoldDB" id="A0AAW1MXG5"/>
<dbReference type="Proteomes" id="UP001443914">
    <property type="component" value="Unassembled WGS sequence"/>
</dbReference>
<keyword evidence="2 6" id="KW-0812">Transmembrane</keyword>
<evidence type="ECO:0000256" key="3">
    <source>
        <dbReference type="ARBA" id="ARBA00022989"/>
    </source>
</evidence>
<feature type="region of interest" description="Disordered" evidence="5">
    <location>
        <begin position="87"/>
        <end position="131"/>
    </location>
</feature>
<dbReference type="PANTHER" id="PTHR47666">
    <property type="entry name" value="PROTEIN VASCULAR ASSOCIATED DEATH 1, CHLOROPLASTIC"/>
    <property type="match status" value="1"/>
</dbReference>
<feature type="transmembrane region" description="Helical" evidence="6">
    <location>
        <begin position="54"/>
        <end position="75"/>
    </location>
</feature>
<feature type="domain" description="VASt" evidence="7">
    <location>
        <begin position="347"/>
        <end position="518"/>
    </location>
</feature>
<keyword evidence="4 6" id="KW-0472">Membrane</keyword>
<keyword evidence="9" id="KW-1185">Reference proteome</keyword>
<feature type="transmembrane region" description="Helical" evidence="6">
    <location>
        <begin position="606"/>
        <end position="626"/>
    </location>
</feature>
<evidence type="ECO:0000256" key="4">
    <source>
        <dbReference type="ARBA" id="ARBA00023136"/>
    </source>
</evidence>
<dbReference type="CDD" id="cd13220">
    <property type="entry name" value="PH-GRAM_GRAMDC"/>
    <property type="match status" value="1"/>
</dbReference>
<reference evidence="8" key="1">
    <citation type="submission" date="2024-03" db="EMBL/GenBank/DDBJ databases">
        <title>WGS assembly of Saponaria officinalis var. Norfolk2.</title>
        <authorList>
            <person name="Jenkins J."/>
            <person name="Shu S."/>
            <person name="Grimwood J."/>
            <person name="Barry K."/>
            <person name="Goodstein D."/>
            <person name="Schmutz J."/>
            <person name="Leebens-Mack J."/>
            <person name="Osbourn A."/>
        </authorList>
    </citation>
    <scope>NUCLEOTIDE SEQUENCE [LARGE SCALE GENOMIC DNA]</scope>
    <source>
        <strain evidence="8">JIC</strain>
    </source>
</reference>
<evidence type="ECO:0000313" key="9">
    <source>
        <dbReference type="Proteomes" id="UP001443914"/>
    </source>
</evidence>
<comment type="subcellular location">
    <subcellularLocation>
        <location evidence="1">Membrane</location>
        <topology evidence="1">Single-pass membrane protein</topology>
    </subcellularLocation>
</comment>
<feature type="compositionally biased region" description="Polar residues" evidence="5">
    <location>
        <begin position="326"/>
        <end position="335"/>
    </location>
</feature>
<evidence type="ECO:0000256" key="6">
    <source>
        <dbReference type="SAM" id="Phobius"/>
    </source>
</evidence>
<feature type="compositionally biased region" description="Polar residues" evidence="5">
    <location>
        <begin position="258"/>
        <end position="273"/>
    </location>
</feature>
<gene>
    <name evidence="8" type="ORF">RND81_02G106600</name>
</gene>
<accession>A0AAW1MXG5</accession>
<feature type="compositionally biased region" description="Basic and acidic residues" evidence="5">
    <location>
        <begin position="311"/>
        <end position="321"/>
    </location>
</feature>
<keyword evidence="3 6" id="KW-1133">Transmembrane helix</keyword>
<dbReference type="GO" id="GO:0016020">
    <property type="term" value="C:membrane"/>
    <property type="evidence" value="ECO:0007669"/>
    <property type="project" value="UniProtKB-SubCell"/>
</dbReference>
<evidence type="ECO:0000256" key="2">
    <source>
        <dbReference type="ARBA" id="ARBA00022692"/>
    </source>
</evidence>
<dbReference type="InterPro" id="IPR004182">
    <property type="entry name" value="GRAM"/>
</dbReference>
<dbReference type="SMART" id="SM00568">
    <property type="entry name" value="GRAM"/>
    <property type="match status" value="1"/>
</dbReference>
<feature type="compositionally biased region" description="Basic and acidic residues" evidence="5">
    <location>
        <begin position="277"/>
        <end position="288"/>
    </location>
</feature>
<name>A0AAW1MXG5_SAPOF</name>